<dbReference type="AlphaFoldDB" id="A0A0L8FVB9"/>
<proteinExistence type="predicted"/>
<sequence>MWQIEKYSKPEYFIMMVPTIFCLNCSSPICNSGSTPFPTCANFSSVCCCFSIPGISILHGISHSCHYKLFCEAAEGKL</sequence>
<protein>
    <submittedName>
        <fullName evidence="1">Uncharacterized protein</fullName>
    </submittedName>
</protein>
<gene>
    <name evidence="1" type="ORF">OCBIM_22006902mg</name>
</gene>
<dbReference type="EMBL" id="KQ426136">
    <property type="protein sequence ID" value="KOF68603.1"/>
    <property type="molecule type" value="Genomic_DNA"/>
</dbReference>
<organism evidence="1">
    <name type="scientific">Octopus bimaculoides</name>
    <name type="common">California two-spotted octopus</name>
    <dbReference type="NCBI Taxonomy" id="37653"/>
    <lineage>
        <taxon>Eukaryota</taxon>
        <taxon>Metazoa</taxon>
        <taxon>Spiralia</taxon>
        <taxon>Lophotrochozoa</taxon>
        <taxon>Mollusca</taxon>
        <taxon>Cephalopoda</taxon>
        <taxon>Coleoidea</taxon>
        <taxon>Octopodiformes</taxon>
        <taxon>Octopoda</taxon>
        <taxon>Incirrata</taxon>
        <taxon>Octopodidae</taxon>
        <taxon>Octopus</taxon>
    </lineage>
</organism>
<accession>A0A0L8FVB9</accession>
<evidence type="ECO:0000313" key="1">
    <source>
        <dbReference type="EMBL" id="KOF68603.1"/>
    </source>
</evidence>
<reference evidence="1" key="1">
    <citation type="submission" date="2015-07" db="EMBL/GenBank/DDBJ databases">
        <title>MeaNS - Measles Nucleotide Surveillance Program.</title>
        <authorList>
            <person name="Tran T."/>
            <person name="Druce J."/>
        </authorList>
    </citation>
    <scope>NUCLEOTIDE SEQUENCE</scope>
    <source>
        <strain evidence="1">UCB-OBI-ISO-001</strain>
        <tissue evidence="1">Gonad</tissue>
    </source>
</reference>
<name>A0A0L8FVB9_OCTBM</name>